<proteinExistence type="predicted"/>
<dbReference type="AlphaFoldDB" id="A0A897NVS9"/>
<evidence type="ECO:0000313" key="2">
    <source>
        <dbReference type="EMBL" id="QSG14236.1"/>
    </source>
</evidence>
<protein>
    <submittedName>
        <fullName evidence="2">Transcriptional regulator, contains HTH domain</fullName>
    </submittedName>
</protein>
<dbReference type="Pfam" id="PF09339">
    <property type="entry name" value="HTH_IclR"/>
    <property type="match status" value="1"/>
</dbReference>
<evidence type="ECO:0000313" key="3">
    <source>
        <dbReference type="Proteomes" id="UP000663292"/>
    </source>
</evidence>
<feature type="domain" description="HTH iclR-type" evidence="1">
    <location>
        <begin position="35"/>
        <end position="73"/>
    </location>
</feature>
<dbReference type="Gene3D" id="1.10.10.10">
    <property type="entry name" value="Winged helix-like DNA-binding domain superfamily/Winged helix DNA-binding domain"/>
    <property type="match status" value="1"/>
</dbReference>
<dbReference type="RefSeq" id="WP_229122178.1">
    <property type="nucleotide sequence ID" value="NZ_CP064791.1"/>
</dbReference>
<sequence length="134" mass="14611">MPQSFQEVAAAEPDPDQALAIVFGLNGSERTAYAALCESDEPMSVQELADELDCALTTAYRIVDTLEAHRLVESKIIRDSTCQRSVYEAADPAVVAERMEAQVDQAYTDCRNAVETFATDPVADCGLFESGDRK</sequence>
<dbReference type="GO" id="GO:0003677">
    <property type="term" value="F:DNA binding"/>
    <property type="evidence" value="ECO:0007669"/>
    <property type="project" value="InterPro"/>
</dbReference>
<evidence type="ECO:0000259" key="1">
    <source>
        <dbReference type="Pfam" id="PF09339"/>
    </source>
</evidence>
<dbReference type="InterPro" id="IPR036390">
    <property type="entry name" value="WH_DNA-bd_sf"/>
</dbReference>
<keyword evidence="3" id="KW-1185">Reference proteome</keyword>
<dbReference type="InterPro" id="IPR036388">
    <property type="entry name" value="WH-like_DNA-bd_sf"/>
</dbReference>
<organism evidence="2 3">
    <name type="scientific">Halapricum desulfuricans</name>
    <dbReference type="NCBI Taxonomy" id="2841257"/>
    <lineage>
        <taxon>Archaea</taxon>
        <taxon>Methanobacteriati</taxon>
        <taxon>Methanobacteriota</taxon>
        <taxon>Stenosarchaea group</taxon>
        <taxon>Halobacteria</taxon>
        <taxon>Halobacteriales</taxon>
        <taxon>Haloarculaceae</taxon>
        <taxon>Halapricum</taxon>
    </lineage>
</organism>
<dbReference type="EMBL" id="CP064791">
    <property type="protein sequence ID" value="QSG14236.1"/>
    <property type="molecule type" value="Genomic_DNA"/>
</dbReference>
<reference evidence="2 3" key="1">
    <citation type="submission" date="2020-11" db="EMBL/GenBank/DDBJ databases">
        <title>Carbohydrate-dependent, anaerobic sulfur respiration: A novel catabolism in halophilic archaea.</title>
        <authorList>
            <person name="Sorokin D.Y."/>
            <person name="Messina E."/>
            <person name="Smedile F."/>
            <person name="La Cono V."/>
            <person name="Hallsworth J.E."/>
            <person name="Yakimov M.M."/>
        </authorList>
    </citation>
    <scope>NUCLEOTIDE SEQUENCE [LARGE SCALE GENOMIC DNA]</scope>
    <source>
        <strain evidence="2 3">HSR-Est</strain>
    </source>
</reference>
<accession>A0A897NVS9</accession>
<dbReference type="GO" id="GO:0006355">
    <property type="term" value="P:regulation of DNA-templated transcription"/>
    <property type="evidence" value="ECO:0007669"/>
    <property type="project" value="InterPro"/>
</dbReference>
<dbReference type="InterPro" id="IPR005471">
    <property type="entry name" value="Tscrpt_reg_IclR_N"/>
</dbReference>
<gene>
    <name evidence="2" type="ORF">HSEST_0691</name>
</gene>
<dbReference type="GeneID" id="68857330"/>
<dbReference type="SUPFAM" id="SSF46785">
    <property type="entry name" value="Winged helix' DNA-binding domain"/>
    <property type="match status" value="1"/>
</dbReference>
<name>A0A897NVS9_9EURY</name>
<dbReference type="Proteomes" id="UP000663292">
    <property type="component" value="Chromosome"/>
</dbReference>